<comment type="caution">
    <text evidence="1">The sequence shown here is derived from an EMBL/GenBank/DDBJ whole genome shotgun (WGS) entry which is preliminary data.</text>
</comment>
<reference evidence="1" key="1">
    <citation type="submission" date="2021-02" db="EMBL/GenBank/DDBJ databases">
        <authorList>
            <person name="Dougan E. K."/>
            <person name="Rhodes N."/>
            <person name="Thang M."/>
            <person name="Chan C."/>
        </authorList>
    </citation>
    <scope>NUCLEOTIDE SEQUENCE</scope>
</reference>
<dbReference type="AlphaFoldDB" id="A0A812TWY1"/>
<gene>
    <name evidence="1" type="ORF">SNAT2548_LOCUS31190</name>
</gene>
<accession>A0A812TWY1</accession>
<protein>
    <submittedName>
        <fullName evidence="1">Uncharacterized protein</fullName>
    </submittedName>
</protein>
<dbReference type="EMBL" id="CAJNDS010002645">
    <property type="protein sequence ID" value="CAE7555203.1"/>
    <property type="molecule type" value="Genomic_DNA"/>
</dbReference>
<evidence type="ECO:0000313" key="1">
    <source>
        <dbReference type="EMBL" id="CAE7555203.1"/>
    </source>
</evidence>
<proteinExistence type="predicted"/>
<organism evidence="1 2">
    <name type="scientific">Symbiodinium natans</name>
    <dbReference type="NCBI Taxonomy" id="878477"/>
    <lineage>
        <taxon>Eukaryota</taxon>
        <taxon>Sar</taxon>
        <taxon>Alveolata</taxon>
        <taxon>Dinophyceae</taxon>
        <taxon>Suessiales</taxon>
        <taxon>Symbiodiniaceae</taxon>
        <taxon>Symbiodinium</taxon>
    </lineage>
</organism>
<keyword evidence="2" id="KW-1185">Reference proteome</keyword>
<sequence>MAALLSADPTRCSAPPIVCDNATAQKCGSKAASDEHCVAISEICFFASV</sequence>
<dbReference type="Proteomes" id="UP000604046">
    <property type="component" value="Unassembled WGS sequence"/>
</dbReference>
<evidence type="ECO:0000313" key="2">
    <source>
        <dbReference type="Proteomes" id="UP000604046"/>
    </source>
</evidence>
<name>A0A812TWY1_9DINO</name>